<accession>A0A8S1KB99</accession>
<keyword evidence="4 5" id="KW-0472">Membrane</keyword>
<evidence type="ECO:0000256" key="1">
    <source>
        <dbReference type="ARBA" id="ARBA00004141"/>
    </source>
</evidence>
<evidence type="ECO:0000256" key="3">
    <source>
        <dbReference type="ARBA" id="ARBA00022989"/>
    </source>
</evidence>
<name>A0A8S1KB99_9CILI</name>
<dbReference type="PROSITE" id="PS00251">
    <property type="entry name" value="THD_1"/>
    <property type="match status" value="1"/>
</dbReference>
<feature type="transmembrane region" description="Helical" evidence="5">
    <location>
        <begin position="56"/>
        <end position="76"/>
    </location>
</feature>
<feature type="transmembrane region" description="Helical" evidence="5">
    <location>
        <begin position="249"/>
        <end position="270"/>
    </location>
</feature>
<proteinExistence type="predicted"/>
<dbReference type="AlphaFoldDB" id="A0A8S1KB99"/>
<keyword evidence="3 5" id="KW-1133">Transmembrane helix</keyword>
<dbReference type="InterPro" id="IPR018499">
    <property type="entry name" value="Tetraspanin/Peripherin"/>
</dbReference>
<dbReference type="EMBL" id="CAJJDN010000007">
    <property type="protein sequence ID" value="CAD8053070.1"/>
    <property type="molecule type" value="Genomic_DNA"/>
</dbReference>
<reference evidence="6" key="1">
    <citation type="submission" date="2021-01" db="EMBL/GenBank/DDBJ databases">
        <authorList>
            <consortium name="Genoscope - CEA"/>
            <person name="William W."/>
        </authorList>
    </citation>
    <scope>NUCLEOTIDE SEQUENCE</scope>
</reference>
<protein>
    <recommendedName>
        <fullName evidence="8">Tetraspanin family protein</fullName>
    </recommendedName>
</protein>
<evidence type="ECO:0000313" key="7">
    <source>
        <dbReference type="Proteomes" id="UP000692954"/>
    </source>
</evidence>
<comment type="caution">
    <text evidence="6">The sequence shown here is derived from an EMBL/GenBank/DDBJ whole genome shotgun (WGS) entry which is preliminary data.</text>
</comment>
<comment type="subcellular location">
    <subcellularLocation>
        <location evidence="1">Membrane</location>
        <topology evidence="1">Multi-pass membrane protein</topology>
    </subcellularLocation>
</comment>
<evidence type="ECO:0000256" key="4">
    <source>
        <dbReference type="ARBA" id="ARBA00023136"/>
    </source>
</evidence>
<sequence>MIKCLKSIIKFSASIIGGIGLVILCFGLYVLYNQVGLDYQDLYYNSADWLKTLQEYGFIILGVLILLIGSAGIHGAKKQKPTCQKTCLAIYEIGAITFFLLCSSLAVFTLIYSDDILGQECTGNDYFKEIDIQIQLADQLFCSDLCQCYITNETFQDKQKQFEGKNFTTDENITPKIVQVQKCPSFEVNEYAAAAKMIQAAETLLHCTGWCKSTSYYVFSNVNDNSQNENSCFKETKDFIESTGKITGYVFLGLGLLFGFNVVFVIILCCSNQKKKNRNDYLLYET</sequence>
<evidence type="ECO:0000313" key="6">
    <source>
        <dbReference type="EMBL" id="CAD8053070.1"/>
    </source>
</evidence>
<feature type="transmembrane region" description="Helical" evidence="5">
    <location>
        <begin position="88"/>
        <end position="112"/>
    </location>
</feature>
<organism evidence="6 7">
    <name type="scientific">Paramecium sonneborni</name>
    <dbReference type="NCBI Taxonomy" id="65129"/>
    <lineage>
        <taxon>Eukaryota</taxon>
        <taxon>Sar</taxon>
        <taxon>Alveolata</taxon>
        <taxon>Ciliophora</taxon>
        <taxon>Intramacronucleata</taxon>
        <taxon>Oligohymenophorea</taxon>
        <taxon>Peniculida</taxon>
        <taxon>Parameciidae</taxon>
        <taxon>Paramecium</taxon>
    </lineage>
</organism>
<keyword evidence="7" id="KW-1185">Reference proteome</keyword>
<dbReference type="OrthoDB" id="301669at2759"/>
<evidence type="ECO:0000256" key="2">
    <source>
        <dbReference type="ARBA" id="ARBA00022692"/>
    </source>
</evidence>
<feature type="transmembrane region" description="Helical" evidence="5">
    <location>
        <begin position="12"/>
        <end position="32"/>
    </location>
</feature>
<dbReference type="Pfam" id="PF00335">
    <property type="entry name" value="Tetraspanin"/>
    <property type="match status" value="1"/>
</dbReference>
<dbReference type="Proteomes" id="UP000692954">
    <property type="component" value="Unassembled WGS sequence"/>
</dbReference>
<dbReference type="GO" id="GO:0016020">
    <property type="term" value="C:membrane"/>
    <property type="evidence" value="ECO:0007669"/>
    <property type="project" value="UniProtKB-SubCell"/>
</dbReference>
<dbReference type="InterPro" id="IPR021184">
    <property type="entry name" value="TNF_CS"/>
</dbReference>
<evidence type="ECO:0008006" key="8">
    <source>
        <dbReference type="Google" id="ProtNLM"/>
    </source>
</evidence>
<keyword evidence="2 5" id="KW-0812">Transmembrane</keyword>
<evidence type="ECO:0000256" key="5">
    <source>
        <dbReference type="SAM" id="Phobius"/>
    </source>
</evidence>
<gene>
    <name evidence="6" type="ORF">PSON_ATCC_30995.1.T0070152</name>
</gene>